<evidence type="ECO:0000256" key="1">
    <source>
        <dbReference type="SAM" id="Phobius"/>
    </source>
</evidence>
<proteinExistence type="predicted"/>
<feature type="transmembrane region" description="Helical" evidence="1">
    <location>
        <begin position="21"/>
        <end position="41"/>
    </location>
</feature>
<dbReference type="InterPro" id="IPR007813">
    <property type="entry name" value="PilN"/>
</dbReference>
<dbReference type="AlphaFoldDB" id="A0A484ZCE3"/>
<organism evidence="2 3">
    <name type="scientific">Budvicia aquatica</name>
    <dbReference type="NCBI Taxonomy" id="82979"/>
    <lineage>
        <taxon>Bacteria</taxon>
        <taxon>Pseudomonadati</taxon>
        <taxon>Pseudomonadota</taxon>
        <taxon>Gammaproteobacteria</taxon>
        <taxon>Enterobacterales</taxon>
        <taxon>Budviciaceae</taxon>
        <taxon>Budvicia</taxon>
    </lineage>
</organism>
<evidence type="ECO:0000313" key="3">
    <source>
        <dbReference type="Proteomes" id="UP000373449"/>
    </source>
</evidence>
<dbReference type="PANTHER" id="PTHR40278:SF1">
    <property type="entry name" value="DNA UTILIZATION PROTEIN HOFN"/>
    <property type="match status" value="1"/>
</dbReference>
<dbReference type="Pfam" id="PF05137">
    <property type="entry name" value="PilN"/>
    <property type="match status" value="1"/>
</dbReference>
<feature type="transmembrane region" description="Helical" evidence="1">
    <location>
        <begin position="199"/>
        <end position="220"/>
    </location>
</feature>
<name>A0A484ZCE3_9GAMM</name>
<protein>
    <submittedName>
        <fullName evidence="2">Uncharacterized protein</fullName>
    </submittedName>
</protein>
<dbReference type="Gene3D" id="3.30.70.60">
    <property type="match status" value="1"/>
</dbReference>
<dbReference type="PANTHER" id="PTHR40278">
    <property type="entry name" value="DNA UTILIZATION PROTEIN HOFN"/>
    <property type="match status" value="1"/>
</dbReference>
<dbReference type="EMBL" id="CAADJA010000002">
    <property type="protein sequence ID" value="VFS45675.1"/>
    <property type="molecule type" value="Genomic_DNA"/>
</dbReference>
<dbReference type="InterPro" id="IPR052534">
    <property type="entry name" value="Extracell_DNA_Util/SecSys_Comp"/>
</dbReference>
<dbReference type="Proteomes" id="UP000373449">
    <property type="component" value="Unassembled WGS sequence"/>
</dbReference>
<keyword evidence="1" id="KW-0472">Membrane</keyword>
<keyword evidence="1" id="KW-0812">Transmembrane</keyword>
<evidence type="ECO:0000313" key="2">
    <source>
        <dbReference type="EMBL" id="VFS45675.1"/>
    </source>
</evidence>
<dbReference type="InterPro" id="IPR014717">
    <property type="entry name" value="Transl_elong_EF1B/ribsomal_bS6"/>
</dbReference>
<keyword evidence="1" id="KW-1133">Transmembrane helix</keyword>
<sequence length="372" mass="42315">MLQVNFLPWRIEKQQKRVKRFVLLVLCYLACAVSGLGLAAYSVNTQQHALAETLAAVTEFNLQQVKQLAEIKRYQKELARQVGYQQEILRIKTSVSSLGQVFTYFEKTLTPSIGFKRIDIVGSRLNIEGQGRGYLSVVDFYRQTESMPLVQNVQLGKITASTADADLFIFSISAQRSGGFIVNLTPDIDWQFIASGPAWIRHLVGVIASLTLFSVLWYFFIMPVRSGNQATHQQIMTAQILSDGYRRQLATLPLAEQLIDRVQRLKEQHQPHRYRSSLTAKLTQQVTDYVKLSGGQLIGLKRQPTVADEDAGFIVYRWQLNIKASYFQFFEFIQLINKGTRLFTIENLTMVGEAGRLNLTISLSLYQLNMED</sequence>
<accession>A0A484ZCE3</accession>
<reference evidence="2 3" key="1">
    <citation type="submission" date="2019-03" db="EMBL/GenBank/DDBJ databases">
        <authorList>
            <consortium name="Pathogen Informatics"/>
        </authorList>
    </citation>
    <scope>NUCLEOTIDE SEQUENCE [LARGE SCALE GENOMIC DNA]</scope>
    <source>
        <strain evidence="2 3">NCTC12282</strain>
    </source>
</reference>
<gene>
    <name evidence="2" type="ORF">NCTC12282_00558</name>
</gene>
<dbReference type="RefSeq" id="WP_134530921.1">
    <property type="nucleotide sequence ID" value="NZ_CAADJA010000002.1"/>
</dbReference>